<evidence type="ECO:0000256" key="2">
    <source>
        <dbReference type="ARBA" id="ARBA00022737"/>
    </source>
</evidence>
<feature type="signal peptide" evidence="6">
    <location>
        <begin position="1"/>
        <end position="23"/>
    </location>
</feature>
<dbReference type="Gene3D" id="2.60.40.10">
    <property type="entry name" value="Immunoglobulins"/>
    <property type="match status" value="1"/>
</dbReference>
<dbReference type="SUPFAM" id="SSF51445">
    <property type="entry name" value="(Trans)glycosidases"/>
    <property type="match status" value="1"/>
</dbReference>
<dbReference type="InterPro" id="IPR017853">
    <property type="entry name" value="GH"/>
</dbReference>
<evidence type="ECO:0000256" key="3">
    <source>
        <dbReference type="ARBA" id="ARBA00022801"/>
    </source>
</evidence>
<dbReference type="GO" id="GO:0006080">
    <property type="term" value="P:substituted mannan metabolic process"/>
    <property type="evidence" value="ECO:0007669"/>
    <property type="project" value="InterPro"/>
</dbReference>
<evidence type="ECO:0000256" key="4">
    <source>
        <dbReference type="ARBA" id="ARBA00023295"/>
    </source>
</evidence>
<dbReference type="PANTHER" id="PTHR40079">
    <property type="entry name" value="MANNAN ENDO-1,4-BETA-MANNOSIDASE E-RELATED"/>
    <property type="match status" value="1"/>
</dbReference>
<accession>A0A9D1KQB3</accession>
<feature type="active site" description="Nucleophile" evidence="5">
    <location>
        <position position="358"/>
    </location>
</feature>
<gene>
    <name evidence="9" type="ORF">IAA60_02920</name>
</gene>
<evidence type="ECO:0000259" key="7">
    <source>
        <dbReference type="PROSITE" id="PS51272"/>
    </source>
</evidence>
<feature type="domain" description="GH26" evidence="8">
    <location>
        <begin position="124"/>
        <end position="437"/>
    </location>
</feature>
<dbReference type="Pfam" id="PF00395">
    <property type="entry name" value="SLH"/>
    <property type="match status" value="2"/>
</dbReference>
<evidence type="ECO:0000313" key="9">
    <source>
        <dbReference type="EMBL" id="HIT84841.1"/>
    </source>
</evidence>
<feature type="domain" description="SLH" evidence="7">
    <location>
        <begin position="532"/>
        <end position="595"/>
    </location>
</feature>
<evidence type="ECO:0000259" key="8">
    <source>
        <dbReference type="PROSITE" id="PS51764"/>
    </source>
</evidence>
<protein>
    <submittedName>
        <fullName evidence="9">S-layer homology domain-containing protein</fullName>
    </submittedName>
</protein>
<reference evidence="9" key="2">
    <citation type="journal article" date="2021" name="PeerJ">
        <title>Extensive microbial diversity within the chicken gut microbiome revealed by metagenomics and culture.</title>
        <authorList>
            <person name="Gilroy R."/>
            <person name="Ravi A."/>
            <person name="Getino M."/>
            <person name="Pursley I."/>
            <person name="Horton D.L."/>
            <person name="Alikhan N.F."/>
            <person name="Baker D."/>
            <person name="Gharbi K."/>
            <person name="Hall N."/>
            <person name="Watson M."/>
            <person name="Adriaenssens E.M."/>
            <person name="Foster-Nyarko E."/>
            <person name="Jarju S."/>
            <person name="Secka A."/>
            <person name="Antonio M."/>
            <person name="Oren A."/>
            <person name="Chaudhuri R.R."/>
            <person name="La Ragione R."/>
            <person name="Hildebrand F."/>
            <person name="Pallen M.J."/>
        </authorList>
    </citation>
    <scope>NUCLEOTIDE SEQUENCE</scope>
    <source>
        <strain evidence="9">CHK181-108</strain>
    </source>
</reference>
<comment type="similarity">
    <text evidence="1 5">Belongs to the glycosyl hydrolase 26 family.</text>
</comment>
<organism evidence="9 10">
    <name type="scientific">Candidatus Ornithomonoglobus intestinigallinarum</name>
    <dbReference type="NCBI Taxonomy" id="2840894"/>
    <lineage>
        <taxon>Bacteria</taxon>
        <taxon>Bacillati</taxon>
        <taxon>Bacillota</taxon>
        <taxon>Clostridia</taxon>
        <taxon>Candidatus Ornithomonoglobus</taxon>
    </lineage>
</organism>
<dbReference type="InterPro" id="IPR000805">
    <property type="entry name" value="Glyco_hydro_26"/>
</dbReference>
<dbReference type="Pfam" id="PF02156">
    <property type="entry name" value="Glyco_hydro_26"/>
    <property type="match status" value="1"/>
</dbReference>
<keyword evidence="6" id="KW-0732">Signal</keyword>
<dbReference type="EMBL" id="DVLU01000026">
    <property type="protein sequence ID" value="HIT84841.1"/>
    <property type="molecule type" value="Genomic_DNA"/>
</dbReference>
<dbReference type="PANTHER" id="PTHR40079:SF4">
    <property type="entry name" value="GH26 DOMAIN-CONTAINING PROTEIN-RELATED"/>
    <property type="match status" value="1"/>
</dbReference>
<dbReference type="Proteomes" id="UP000824165">
    <property type="component" value="Unassembled WGS sequence"/>
</dbReference>
<dbReference type="AlphaFoldDB" id="A0A9D1KQB3"/>
<feature type="chain" id="PRO_5038735150" evidence="6">
    <location>
        <begin position="24"/>
        <end position="692"/>
    </location>
</feature>
<dbReference type="Gene3D" id="3.20.20.80">
    <property type="entry name" value="Glycosidases"/>
    <property type="match status" value="1"/>
</dbReference>
<dbReference type="InterPro" id="IPR001119">
    <property type="entry name" value="SLH_dom"/>
</dbReference>
<reference evidence="9" key="1">
    <citation type="submission" date="2020-10" db="EMBL/GenBank/DDBJ databases">
        <authorList>
            <person name="Gilroy R."/>
        </authorList>
    </citation>
    <scope>NUCLEOTIDE SEQUENCE</scope>
    <source>
        <strain evidence="9">CHK181-108</strain>
    </source>
</reference>
<proteinExistence type="inferred from homology"/>
<dbReference type="InterPro" id="IPR022790">
    <property type="entry name" value="GH26_dom"/>
</dbReference>
<keyword evidence="4 5" id="KW-0326">Glycosidase</keyword>
<dbReference type="PROSITE" id="PS51272">
    <property type="entry name" value="SLH"/>
    <property type="match status" value="2"/>
</dbReference>
<dbReference type="InterPro" id="IPR013783">
    <property type="entry name" value="Ig-like_fold"/>
</dbReference>
<evidence type="ECO:0000313" key="10">
    <source>
        <dbReference type="Proteomes" id="UP000824165"/>
    </source>
</evidence>
<dbReference type="PROSITE" id="PS51764">
    <property type="entry name" value="GH26"/>
    <property type="match status" value="1"/>
</dbReference>
<keyword evidence="2" id="KW-0677">Repeat</keyword>
<name>A0A9D1KQB3_9FIRM</name>
<keyword evidence="3 5" id="KW-0378">Hydrolase</keyword>
<comment type="caution">
    <text evidence="9">The sequence shown here is derived from an EMBL/GenBank/DDBJ whole genome shotgun (WGS) entry which is preliminary data.</text>
</comment>
<dbReference type="GO" id="GO:0016985">
    <property type="term" value="F:mannan endo-1,4-beta-mannosidase activity"/>
    <property type="evidence" value="ECO:0007669"/>
    <property type="project" value="InterPro"/>
</dbReference>
<feature type="domain" description="SLH" evidence="7">
    <location>
        <begin position="596"/>
        <end position="653"/>
    </location>
</feature>
<feature type="active site" description="Proton donor" evidence="5">
    <location>
        <position position="239"/>
    </location>
</feature>
<sequence>MKTHKLISLAAAGLLLLQSAAYAYELPSEYWALNDGYGAAVESKNYAETINYGTQIIDLISKEPSNEQTQNILGSRAYTTAFAYFITGDYGNALKYFNMHLPYGQQLGWEENVYIASNFVKQLTPVLDVYKHVSEPQKVYGAKNEPNGVLYGQTSETTVSDDSMVLLYLEYGDTSSFDWANLIMERAREAGRTVELALNFPNQGDTARAVDASNPYLDTLSDFLSRYTDVPVILRIGAEVNIWGNAATPDEFKNAFRVIADRMRRLPNVATSWSVAHTSTWKSDAFPYTADDFYPGDEYVDWVGVNCYPNKYFDGKTWEGESKFNEVCFKTGYSADPVLMVKDIIDTYGGRKPIMISECGSAYQTLGDINETHGDWAAEHVKEMYTYLPMVYPQVKLIAYFNKNIAHEKNHYDLTGSAELQNAYNEVTSSPWLIHGAASNSAGTFFEKADGTIETDGSLTLSTYPHIYGADGVKVEYYLDGEFYHSSETVPYTVSFDGILGRHTLTVKAAGSNGAEETREYTINSSRTAQNAGEFSDTQSLNAAQLEAVNRMMREGVITGYEDNTFKPGNTVTRAEFAAMVCRLYGYSSDAPCTFDDAASHWATNFIAACAERGAINGVGNNNFAPDGTITAEQASKIITVLEGLAGGDGKYPDAFVEAAEENGLYDNVTDSAVGTQLKRIDAAMMLYNAVK</sequence>
<evidence type="ECO:0000256" key="1">
    <source>
        <dbReference type="ARBA" id="ARBA00007754"/>
    </source>
</evidence>
<evidence type="ECO:0000256" key="6">
    <source>
        <dbReference type="SAM" id="SignalP"/>
    </source>
</evidence>
<evidence type="ECO:0000256" key="5">
    <source>
        <dbReference type="PROSITE-ProRule" id="PRU01100"/>
    </source>
</evidence>